<dbReference type="EMBL" id="VSWC01000027">
    <property type="protein sequence ID" value="KAA1110015.1"/>
    <property type="molecule type" value="Genomic_DNA"/>
</dbReference>
<evidence type="ECO:0000313" key="2">
    <source>
        <dbReference type="Proteomes" id="UP000324748"/>
    </source>
</evidence>
<evidence type="ECO:0000313" key="1">
    <source>
        <dbReference type="EMBL" id="KAA1110015.1"/>
    </source>
</evidence>
<keyword evidence="2" id="KW-1185">Reference proteome</keyword>
<gene>
    <name evidence="1" type="ORF">PGT21_006635</name>
</gene>
<name>A0A5B0QA71_PUCGR</name>
<organism evidence="1 2">
    <name type="scientific">Puccinia graminis f. sp. tritici</name>
    <dbReference type="NCBI Taxonomy" id="56615"/>
    <lineage>
        <taxon>Eukaryota</taxon>
        <taxon>Fungi</taxon>
        <taxon>Dikarya</taxon>
        <taxon>Basidiomycota</taxon>
        <taxon>Pucciniomycotina</taxon>
        <taxon>Pucciniomycetes</taxon>
        <taxon>Pucciniales</taxon>
        <taxon>Pucciniaceae</taxon>
        <taxon>Puccinia</taxon>
    </lineage>
</organism>
<accession>A0A5B0QA71</accession>
<dbReference type="AlphaFoldDB" id="A0A5B0QA71"/>
<comment type="caution">
    <text evidence="1">The sequence shown here is derived from an EMBL/GenBank/DDBJ whole genome shotgun (WGS) entry which is preliminary data.</text>
</comment>
<sequence>MADVDLRKSSPRDWLNWLHRAMRCPESTWQESEFLSQLRWLYYTRENHVGIFAKILATKEATRSQSRSNFEYPLFTPSEVLRSAGLQFFFHLQRRREGFADQDSRPLCATAPTIKANFFKT</sequence>
<proteinExistence type="predicted"/>
<reference evidence="1 2" key="1">
    <citation type="submission" date="2019-05" db="EMBL/GenBank/DDBJ databases">
        <title>Emergence of the Ug99 lineage of the wheat stem rust pathogen through somatic hybridization.</title>
        <authorList>
            <person name="Li F."/>
            <person name="Upadhyaya N.M."/>
            <person name="Sperschneider J."/>
            <person name="Matny O."/>
            <person name="Nguyen-Phuc H."/>
            <person name="Mago R."/>
            <person name="Raley C."/>
            <person name="Miller M.E."/>
            <person name="Silverstein K.A.T."/>
            <person name="Henningsen E."/>
            <person name="Hirsch C.D."/>
            <person name="Visser B."/>
            <person name="Pretorius Z.A."/>
            <person name="Steffenson B.J."/>
            <person name="Schwessinger B."/>
            <person name="Dodds P.N."/>
            <person name="Figueroa M."/>
        </authorList>
    </citation>
    <scope>NUCLEOTIDE SEQUENCE [LARGE SCALE GENOMIC DNA]</scope>
    <source>
        <strain evidence="1">21-0</strain>
    </source>
</reference>
<protein>
    <submittedName>
        <fullName evidence="1">Uncharacterized protein</fullName>
    </submittedName>
</protein>
<dbReference type="Proteomes" id="UP000324748">
    <property type="component" value="Unassembled WGS sequence"/>
</dbReference>